<evidence type="ECO:0000313" key="2">
    <source>
        <dbReference type="EMBL" id="PCH42152.1"/>
    </source>
</evidence>
<protein>
    <recommendedName>
        <fullName evidence="1">Hemerythrin-like domain-containing protein</fullName>
    </recommendedName>
</protein>
<dbReference type="OMA" id="MQEITYL"/>
<dbReference type="Pfam" id="PF01814">
    <property type="entry name" value="Hemerythrin"/>
    <property type="match status" value="1"/>
</dbReference>
<dbReference type="AlphaFoldDB" id="A0A2H3JIZ8"/>
<dbReference type="PANTHER" id="PTHR38048">
    <property type="entry name" value="EXPRESSED PROTEIN"/>
    <property type="match status" value="1"/>
</dbReference>
<evidence type="ECO:0000313" key="3">
    <source>
        <dbReference type="Proteomes" id="UP000218811"/>
    </source>
</evidence>
<feature type="domain" description="Hemerythrin-like" evidence="1">
    <location>
        <begin position="4"/>
        <end position="132"/>
    </location>
</feature>
<dbReference type="Gene3D" id="1.20.120.520">
    <property type="entry name" value="nmb1532 protein domain like"/>
    <property type="match status" value="1"/>
</dbReference>
<reference evidence="2 3" key="1">
    <citation type="journal article" date="2012" name="Science">
        <title>The Paleozoic origin of enzymatic lignin decomposition reconstructed from 31 fungal genomes.</title>
        <authorList>
            <person name="Floudas D."/>
            <person name="Binder M."/>
            <person name="Riley R."/>
            <person name="Barry K."/>
            <person name="Blanchette R.A."/>
            <person name="Henrissat B."/>
            <person name="Martinez A.T."/>
            <person name="Otillar R."/>
            <person name="Spatafora J.W."/>
            <person name="Yadav J.S."/>
            <person name="Aerts A."/>
            <person name="Benoit I."/>
            <person name="Boyd A."/>
            <person name="Carlson A."/>
            <person name="Copeland A."/>
            <person name="Coutinho P.M."/>
            <person name="de Vries R.P."/>
            <person name="Ferreira P."/>
            <person name="Findley K."/>
            <person name="Foster B."/>
            <person name="Gaskell J."/>
            <person name="Glotzer D."/>
            <person name="Gorecki P."/>
            <person name="Heitman J."/>
            <person name="Hesse C."/>
            <person name="Hori C."/>
            <person name="Igarashi K."/>
            <person name="Jurgens J.A."/>
            <person name="Kallen N."/>
            <person name="Kersten P."/>
            <person name="Kohler A."/>
            <person name="Kuees U."/>
            <person name="Kumar T.K.A."/>
            <person name="Kuo A."/>
            <person name="LaButti K."/>
            <person name="Larrondo L.F."/>
            <person name="Lindquist E."/>
            <person name="Ling A."/>
            <person name="Lombard V."/>
            <person name="Lucas S."/>
            <person name="Lundell T."/>
            <person name="Martin R."/>
            <person name="McLaughlin D.J."/>
            <person name="Morgenstern I."/>
            <person name="Morin E."/>
            <person name="Murat C."/>
            <person name="Nagy L.G."/>
            <person name="Nolan M."/>
            <person name="Ohm R.A."/>
            <person name="Patyshakuliyeva A."/>
            <person name="Rokas A."/>
            <person name="Ruiz-Duenas F.J."/>
            <person name="Sabat G."/>
            <person name="Salamov A."/>
            <person name="Samejima M."/>
            <person name="Schmutz J."/>
            <person name="Slot J.C."/>
            <person name="St John F."/>
            <person name="Stenlid J."/>
            <person name="Sun H."/>
            <person name="Sun S."/>
            <person name="Syed K."/>
            <person name="Tsang A."/>
            <person name="Wiebenga A."/>
            <person name="Young D."/>
            <person name="Pisabarro A."/>
            <person name="Eastwood D.C."/>
            <person name="Martin F."/>
            <person name="Cullen D."/>
            <person name="Grigoriev I.V."/>
            <person name="Hibbett D.S."/>
        </authorList>
    </citation>
    <scope>NUCLEOTIDE SEQUENCE [LARGE SCALE GENOMIC DNA]</scope>
    <source>
        <strain evidence="2 3">MD-104</strain>
    </source>
</reference>
<dbReference type="EMBL" id="KB468124">
    <property type="protein sequence ID" value="PCH42152.1"/>
    <property type="molecule type" value="Genomic_DNA"/>
</dbReference>
<organism evidence="2 3">
    <name type="scientific">Wolfiporia cocos (strain MD-104)</name>
    <name type="common">Brown rot fungus</name>
    <dbReference type="NCBI Taxonomy" id="742152"/>
    <lineage>
        <taxon>Eukaryota</taxon>
        <taxon>Fungi</taxon>
        <taxon>Dikarya</taxon>
        <taxon>Basidiomycota</taxon>
        <taxon>Agaricomycotina</taxon>
        <taxon>Agaricomycetes</taxon>
        <taxon>Polyporales</taxon>
        <taxon>Phaeolaceae</taxon>
        <taxon>Wolfiporia</taxon>
    </lineage>
</organism>
<gene>
    <name evidence="2" type="ORF">WOLCODRAFT_137733</name>
</gene>
<dbReference type="PANTHER" id="PTHR38048:SF2">
    <property type="entry name" value="HEMERYTHRIN-LIKE DOMAIN-CONTAINING PROTEIN"/>
    <property type="match status" value="1"/>
</dbReference>
<accession>A0A2H3JIZ8</accession>
<dbReference type="InterPro" id="IPR012312">
    <property type="entry name" value="Hemerythrin-like"/>
</dbReference>
<dbReference type="OrthoDB" id="58416at2759"/>
<name>A0A2H3JIZ8_WOLCO</name>
<dbReference type="InterPro" id="IPR053206">
    <property type="entry name" value="Dimeric_xanthone_biosynth"/>
</dbReference>
<keyword evidence="3" id="KW-1185">Reference proteome</keyword>
<proteinExistence type="predicted"/>
<dbReference type="Proteomes" id="UP000218811">
    <property type="component" value="Unassembled WGS sequence"/>
</dbReference>
<evidence type="ECO:0000259" key="1">
    <source>
        <dbReference type="Pfam" id="PF01814"/>
    </source>
</evidence>
<sequence>MAGAHAMLMNGLLNVYQQATGVPKNKESDFVGYALQWVAALEHHHDWEENIYYPLFNPKFNTSSIVAEHATFTDGMHRFEEYLTSCLPAGAKWGYGKVVGPHEQQPYDGEKLRSLVDAFVHPLTTHFMQEITYLEPAKIRASGLTESEVKHIAAVSDKHMMEMPPFTFLIYTILHTPPSSGFPPAPGFVKNVLAPYVFYVPNRRYWRFAPKK</sequence>